<dbReference type="SUPFAM" id="SSF52266">
    <property type="entry name" value="SGNH hydrolase"/>
    <property type="match status" value="1"/>
</dbReference>
<reference evidence="1 2" key="1">
    <citation type="submission" date="2017-10" db="EMBL/GenBank/DDBJ databases">
        <title>Comparative genomics in systemic dimorphic fungi from Ajellomycetaceae.</title>
        <authorList>
            <person name="Munoz J.F."/>
            <person name="Mcewen J.G."/>
            <person name="Clay O.K."/>
            <person name="Cuomo C.A."/>
        </authorList>
    </citation>
    <scope>NUCLEOTIDE SEQUENCE [LARGE SCALE GENOMIC DNA]</scope>
    <source>
        <strain evidence="1 2">UAMH7299</strain>
    </source>
</reference>
<proteinExistence type="predicted"/>
<protein>
    <submittedName>
        <fullName evidence="1">Uncharacterized protein</fullName>
    </submittedName>
</protein>
<organism evidence="1 2">
    <name type="scientific">Polytolypa hystricis (strain UAMH7299)</name>
    <dbReference type="NCBI Taxonomy" id="1447883"/>
    <lineage>
        <taxon>Eukaryota</taxon>
        <taxon>Fungi</taxon>
        <taxon>Dikarya</taxon>
        <taxon>Ascomycota</taxon>
        <taxon>Pezizomycotina</taxon>
        <taxon>Eurotiomycetes</taxon>
        <taxon>Eurotiomycetidae</taxon>
        <taxon>Onygenales</taxon>
        <taxon>Onygenales incertae sedis</taxon>
        <taxon>Polytolypa</taxon>
    </lineage>
</organism>
<dbReference type="STRING" id="1447883.A0A2B7YSH4"/>
<name>A0A2B7YSH4_POLH7</name>
<dbReference type="AlphaFoldDB" id="A0A2B7YSH4"/>
<keyword evidence="2" id="KW-1185">Reference proteome</keyword>
<accession>A0A2B7YSH4</accession>
<sequence>MFLTSLAEFDDPGPDETAPDYPRIYLFGDSLTERGFFEQNNGFGWKLGKYYEDRVEVVNRGYGGQTTRSLRDHFDKWVLGQAERRGPPAPLFITIFLGANDACFAGHDTYVPIAEYEEHIRYYATSILENPATKGTKVILITPPPIDVPPQSDLSEIPPVREAEFSIAKLGMGPRTWASKRRFAEKIVEIGREFEEKSELVAVLDFWTAITKFSCREKGKTDEEYAKLDDDEMLPGSGMPGTWKFGRSVFTDGLHLGKKVLPLSTASEFSYPD</sequence>
<dbReference type="Gene3D" id="3.40.50.1110">
    <property type="entry name" value="SGNH hydrolase"/>
    <property type="match status" value="1"/>
</dbReference>
<dbReference type="InterPro" id="IPR036514">
    <property type="entry name" value="SGNH_hydro_sf"/>
</dbReference>
<evidence type="ECO:0000313" key="2">
    <source>
        <dbReference type="Proteomes" id="UP000224634"/>
    </source>
</evidence>
<dbReference type="PANTHER" id="PTHR14209:SF19">
    <property type="entry name" value="ISOAMYL ACETATE-HYDROLYZING ESTERASE 1 HOMOLOG"/>
    <property type="match status" value="1"/>
</dbReference>
<comment type="caution">
    <text evidence="1">The sequence shown here is derived from an EMBL/GenBank/DDBJ whole genome shotgun (WGS) entry which is preliminary data.</text>
</comment>
<dbReference type="InterPro" id="IPR045136">
    <property type="entry name" value="Iah1-like"/>
</dbReference>
<evidence type="ECO:0000313" key="1">
    <source>
        <dbReference type="EMBL" id="PGH26984.1"/>
    </source>
</evidence>
<dbReference type="EMBL" id="PDNA01000011">
    <property type="protein sequence ID" value="PGH26984.1"/>
    <property type="molecule type" value="Genomic_DNA"/>
</dbReference>
<dbReference type="GO" id="GO:0016788">
    <property type="term" value="F:hydrolase activity, acting on ester bonds"/>
    <property type="evidence" value="ECO:0007669"/>
    <property type="project" value="InterPro"/>
</dbReference>
<gene>
    <name evidence="1" type="ORF">AJ80_01368</name>
</gene>
<dbReference type="Proteomes" id="UP000224634">
    <property type="component" value="Unassembled WGS sequence"/>
</dbReference>
<dbReference type="PANTHER" id="PTHR14209">
    <property type="entry name" value="ISOAMYL ACETATE-HYDROLYZING ESTERASE 1"/>
    <property type="match status" value="1"/>
</dbReference>
<dbReference type="Pfam" id="PF00657">
    <property type="entry name" value="Lipase_GDSL"/>
    <property type="match status" value="1"/>
</dbReference>
<dbReference type="OrthoDB" id="671439at2759"/>
<dbReference type="InterPro" id="IPR001087">
    <property type="entry name" value="GDSL"/>
</dbReference>